<name>A0A914RB40_9BILA</name>
<proteinExistence type="predicted"/>
<dbReference type="Proteomes" id="UP000887578">
    <property type="component" value="Unplaced"/>
</dbReference>
<evidence type="ECO:0000313" key="2">
    <source>
        <dbReference type="WBParaSite" id="PDA_v2.g8850.t1"/>
    </source>
</evidence>
<dbReference type="AlphaFoldDB" id="A0A914RB40"/>
<reference evidence="2" key="1">
    <citation type="submission" date="2022-11" db="UniProtKB">
        <authorList>
            <consortium name="WormBaseParasite"/>
        </authorList>
    </citation>
    <scope>IDENTIFICATION</scope>
</reference>
<keyword evidence="1" id="KW-1185">Reference proteome</keyword>
<accession>A0A914RB40</accession>
<protein>
    <submittedName>
        <fullName evidence="2">Uncharacterized protein</fullName>
    </submittedName>
</protein>
<organism evidence="1 2">
    <name type="scientific">Panagrolaimus davidi</name>
    <dbReference type="NCBI Taxonomy" id="227884"/>
    <lineage>
        <taxon>Eukaryota</taxon>
        <taxon>Metazoa</taxon>
        <taxon>Ecdysozoa</taxon>
        <taxon>Nematoda</taxon>
        <taxon>Chromadorea</taxon>
        <taxon>Rhabditida</taxon>
        <taxon>Tylenchina</taxon>
        <taxon>Panagrolaimomorpha</taxon>
        <taxon>Panagrolaimoidea</taxon>
        <taxon>Panagrolaimidae</taxon>
        <taxon>Panagrolaimus</taxon>
    </lineage>
</organism>
<dbReference type="WBParaSite" id="PDA_v2.g8850.t1">
    <property type="protein sequence ID" value="PDA_v2.g8850.t1"/>
    <property type="gene ID" value="PDA_v2.g8850"/>
</dbReference>
<evidence type="ECO:0000313" key="1">
    <source>
        <dbReference type="Proteomes" id="UP000887578"/>
    </source>
</evidence>
<sequence>MVSVSKEEHKIQMNLKNKLKQLWKEAETNNSNIKFSIQNNQIHVHDSNAQNTNVLLIDPINDEAANFYKICSFRQQQKSNSESAMEISPTA</sequence>